<evidence type="ECO:0000259" key="2">
    <source>
        <dbReference type="Pfam" id="PF03413"/>
    </source>
</evidence>
<feature type="compositionally biased region" description="Acidic residues" evidence="1">
    <location>
        <begin position="55"/>
        <end position="65"/>
    </location>
</feature>
<feature type="compositionally biased region" description="Low complexity" evidence="1">
    <location>
        <begin position="37"/>
        <end position="54"/>
    </location>
</feature>
<dbReference type="InterPro" id="IPR025711">
    <property type="entry name" value="PepSY"/>
</dbReference>
<dbReference type="RefSeq" id="WP_112339100.1">
    <property type="nucleotide sequence ID" value="NZ_JAVDUP010000009.1"/>
</dbReference>
<feature type="compositionally biased region" description="Basic and acidic residues" evidence="1">
    <location>
        <begin position="66"/>
        <end position="84"/>
    </location>
</feature>
<dbReference type="Proteomes" id="UP001250791">
    <property type="component" value="Unassembled WGS sequence"/>
</dbReference>
<accession>A0ABU1SXB4</accession>
<name>A0ABU1SXB4_9HYPH</name>
<evidence type="ECO:0000256" key="1">
    <source>
        <dbReference type="SAM" id="MobiDB-lite"/>
    </source>
</evidence>
<reference evidence="3 4" key="1">
    <citation type="submission" date="2023-07" db="EMBL/GenBank/DDBJ databases">
        <title>Sorghum-associated microbial communities from plants grown in Nebraska, USA.</title>
        <authorList>
            <person name="Schachtman D."/>
        </authorList>
    </citation>
    <scope>NUCLEOTIDE SEQUENCE [LARGE SCALE GENOMIC DNA]</scope>
    <source>
        <strain evidence="3 4">3199</strain>
    </source>
</reference>
<comment type="caution">
    <text evidence="3">The sequence shown here is derived from an EMBL/GenBank/DDBJ whole genome shotgun (WGS) entry which is preliminary data.</text>
</comment>
<dbReference type="EMBL" id="JAVDUP010000009">
    <property type="protein sequence ID" value="MDR6903633.1"/>
    <property type="molecule type" value="Genomic_DNA"/>
</dbReference>
<feature type="domain" description="PepSY" evidence="2">
    <location>
        <begin position="100"/>
        <end position="157"/>
    </location>
</feature>
<sequence length="158" mass="16976">MAIVAVALHFPAVVRAQETAIDAVEVDYIEIADAGESEGSSEQGTGAAASNSDASDADADADDSEDHQPSDPDESQRNGGHDRFNGPNGALEAVQSNRALPLDDIIAIARHLTTGQIIDTRLHPVKGLLRYELKVLETNSEVRRYIFNARTGELIKVR</sequence>
<proteinExistence type="predicted"/>
<feature type="region of interest" description="Disordered" evidence="1">
    <location>
        <begin position="35"/>
        <end position="92"/>
    </location>
</feature>
<evidence type="ECO:0000313" key="4">
    <source>
        <dbReference type="Proteomes" id="UP001250791"/>
    </source>
</evidence>
<protein>
    <submittedName>
        <fullName evidence="3">Membrane protein YkoI</fullName>
    </submittedName>
</protein>
<gene>
    <name evidence="3" type="ORF">J2W52_005266</name>
</gene>
<keyword evidence="4" id="KW-1185">Reference proteome</keyword>
<dbReference type="Pfam" id="PF03413">
    <property type="entry name" value="PepSY"/>
    <property type="match status" value="1"/>
</dbReference>
<organism evidence="3 4">
    <name type="scientific">Rhizobium miluonense</name>
    <dbReference type="NCBI Taxonomy" id="411945"/>
    <lineage>
        <taxon>Bacteria</taxon>
        <taxon>Pseudomonadati</taxon>
        <taxon>Pseudomonadota</taxon>
        <taxon>Alphaproteobacteria</taxon>
        <taxon>Hyphomicrobiales</taxon>
        <taxon>Rhizobiaceae</taxon>
        <taxon>Rhizobium/Agrobacterium group</taxon>
        <taxon>Rhizobium</taxon>
    </lineage>
</organism>
<evidence type="ECO:0000313" key="3">
    <source>
        <dbReference type="EMBL" id="MDR6903633.1"/>
    </source>
</evidence>